<evidence type="ECO:0000256" key="1">
    <source>
        <dbReference type="SAM" id="MobiDB-lite"/>
    </source>
</evidence>
<evidence type="ECO:0000259" key="2">
    <source>
        <dbReference type="Pfam" id="PF00881"/>
    </source>
</evidence>
<dbReference type="InterPro" id="IPR000415">
    <property type="entry name" value="Nitroreductase-like"/>
</dbReference>
<dbReference type="NCBIfam" id="NF047509">
    <property type="entry name" value="Rv3131_FMN_oxido"/>
    <property type="match status" value="1"/>
</dbReference>
<dbReference type="PANTHER" id="PTHR23026:SF123">
    <property type="entry name" value="NAD(P)H NITROREDUCTASE RV3131-RELATED"/>
    <property type="match status" value="1"/>
</dbReference>
<protein>
    <recommendedName>
        <fullName evidence="2">Nitroreductase domain-containing protein</fullName>
    </recommendedName>
</protein>
<feature type="region of interest" description="Disordered" evidence="1">
    <location>
        <begin position="171"/>
        <end position="211"/>
    </location>
</feature>
<comment type="caution">
    <text evidence="3">The sequence shown here is derived from an EMBL/GenBank/DDBJ whole genome shotgun (WGS) entry which is preliminary data.</text>
</comment>
<dbReference type="EMBL" id="JARAKF010000001">
    <property type="protein sequence ID" value="MDU8991518.1"/>
    <property type="molecule type" value="Genomic_DNA"/>
</dbReference>
<feature type="compositionally biased region" description="Basic and acidic residues" evidence="1">
    <location>
        <begin position="172"/>
        <end position="197"/>
    </location>
</feature>
<accession>A0ABU3UC88</accession>
<dbReference type="PANTHER" id="PTHR23026">
    <property type="entry name" value="NADPH NITROREDUCTASE"/>
    <property type="match status" value="1"/>
</dbReference>
<dbReference type="InterPro" id="IPR050627">
    <property type="entry name" value="Nitroreductase/BluB"/>
</dbReference>
<dbReference type="Gene3D" id="3.40.109.10">
    <property type="entry name" value="NADH Oxidase"/>
    <property type="match status" value="2"/>
</dbReference>
<keyword evidence="4" id="KW-1185">Reference proteome</keyword>
<dbReference type="SUPFAM" id="SSF55469">
    <property type="entry name" value="FMN-dependent nitroreductase-like"/>
    <property type="match status" value="2"/>
</dbReference>
<evidence type="ECO:0000313" key="4">
    <source>
        <dbReference type="Proteomes" id="UP001257627"/>
    </source>
</evidence>
<gene>
    <name evidence="3" type="ORF">PU648_03775</name>
</gene>
<proteinExistence type="predicted"/>
<dbReference type="InterPro" id="IPR029479">
    <property type="entry name" value="Nitroreductase"/>
</dbReference>
<dbReference type="Pfam" id="PF00881">
    <property type="entry name" value="Nitroreductase"/>
    <property type="match status" value="1"/>
</dbReference>
<evidence type="ECO:0000313" key="3">
    <source>
        <dbReference type="EMBL" id="MDU8991518.1"/>
    </source>
</evidence>
<reference evidence="3 4" key="1">
    <citation type="submission" date="2023-02" db="EMBL/GenBank/DDBJ databases">
        <authorList>
            <person name="Maleckis M."/>
        </authorList>
    </citation>
    <scope>NUCLEOTIDE SEQUENCE [LARGE SCALE GENOMIC DNA]</scope>
    <source>
        <strain evidence="3 4">P8-A2</strain>
    </source>
</reference>
<organism evidence="3 4">
    <name type="scientific">Streptomyces mirabilis</name>
    <dbReference type="NCBI Taxonomy" id="68239"/>
    <lineage>
        <taxon>Bacteria</taxon>
        <taxon>Bacillati</taxon>
        <taxon>Actinomycetota</taxon>
        <taxon>Actinomycetes</taxon>
        <taxon>Kitasatosporales</taxon>
        <taxon>Streptomycetaceae</taxon>
        <taxon>Streptomyces</taxon>
    </lineage>
</organism>
<sequence length="337" mass="37493">MSGTYLDSSVLEKLISAAVAAPSMHNTQPWRFRLDTESTTVEIHADVGRGLPHEDPHGRALHIAAGAALFNLRVAVSHFGWEPVTRLLPDPRHPDLLASVHITGRTSTSTRTLHADDLYEAIWHRHSSRFPFGVQPVPVSVRHELAEAARAEGATLAVTGPRETARLLRITTEAERRNHADPARSAESRRWSSRDGAEDTGIPSAALGPQDTFEQLPMRDFSARRSLHQLPARPFERTPALASLRTGHDRRTDWLRAGQALEYVLLVATAHGLRTSLLHQALEWTDLRDDLRPATSPFDHVQMLIRFGYGPEGPPTPRRTPRLFLELDGAVPQGDRY</sequence>
<dbReference type="RefSeq" id="WP_316732354.1">
    <property type="nucleotide sequence ID" value="NZ_JARAKF010000001.1"/>
</dbReference>
<name>A0ABU3UC88_9ACTN</name>
<dbReference type="Proteomes" id="UP001257627">
    <property type="component" value="Unassembled WGS sequence"/>
</dbReference>
<feature type="domain" description="Nitroreductase" evidence="2">
    <location>
        <begin position="124"/>
        <end position="309"/>
    </location>
</feature>